<protein>
    <submittedName>
        <fullName evidence="3">Uncharacterized protein</fullName>
    </submittedName>
</protein>
<keyword evidence="4" id="KW-1185">Reference proteome</keyword>
<comment type="caution">
    <text evidence="3">The sequence shown here is derived from an EMBL/GenBank/DDBJ whole genome shotgun (WGS) entry which is preliminary data.</text>
</comment>
<feature type="coiled-coil region" evidence="1">
    <location>
        <begin position="22"/>
        <end position="285"/>
    </location>
</feature>
<evidence type="ECO:0000256" key="1">
    <source>
        <dbReference type="SAM" id="Coils"/>
    </source>
</evidence>
<feature type="region of interest" description="Disordered" evidence="2">
    <location>
        <begin position="1"/>
        <end position="20"/>
    </location>
</feature>
<evidence type="ECO:0000256" key="2">
    <source>
        <dbReference type="SAM" id="MobiDB-lite"/>
    </source>
</evidence>
<dbReference type="Proteomes" id="UP000740926">
    <property type="component" value="Unassembled WGS sequence"/>
</dbReference>
<keyword evidence="1" id="KW-0175">Coiled coil</keyword>
<reference evidence="3 4" key="1">
    <citation type="journal article" date="2020" name="Microb. Genom.">
        <title>Genetic diversity of clinical and environmental Mucorales isolates obtained from an investigation of mucormycosis cases among solid organ transplant recipients.</title>
        <authorList>
            <person name="Nguyen M.H."/>
            <person name="Kaul D."/>
            <person name="Muto C."/>
            <person name="Cheng S.J."/>
            <person name="Richter R.A."/>
            <person name="Bruno V.M."/>
            <person name="Liu G."/>
            <person name="Beyhan S."/>
            <person name="Sundermann A.J."/>
            <person name="Mounaud S."/>
            <person name="Pasculle A.W."/>
            <person name="Nierman W.C."/>
            <person name="Driscoll E."/>
            <person name="Cumbie R."/>
            <person name="Clancy C.J."/>
            <person name="Dupont C.L."/>
        </authorList>
    </citation>
    <scope>NUCLEOTIDE SEQUENCE [LARGE SCALE GENOMIC DNA]</scope>
    <source>
        <strain evidence="3 4">GL24</strain>
    </source>
</reference>
<sequence length="490" mass="58248">MNSPISPKSPKRQLTLGPATPIQDWEVERATLLKNYKESQEKAERLEKLLQEEQTTFEKNTSSLLREVKLKENYLEKKLKDVEESLMDQILDLQQKLVDERTEHQEQIESLKAKHEQALEIEDKKYQRRLLGLQERLNAKDKDYAELLEKMNPDEEKDELILSLKLKLAEAEEKVSRVTTNQAPVHQDKTSTPEEVVEDLEVRYQSSQERLSTAESTLLKYQEREKEYIDRINELEKRTQQYKKRLDQAQTGHDAQIHELAEKFMSEAKQSEMSHQARIQNLQSEHADILRELRDRHQTEKEVWSIENQAAIDELRRVLILEKKEEVEKVSKEWREKYEDLHASMSKDSMEFQSHWEMKLEEMKNHYSAKIARLLGEIEVIKDRLGKEIERRKQNEHTLFYYLEQNDKLQDRLNTCQTHLKQRMSIEREIYQLKQMQKSSSKLAKNALSVISPDISLDSNVCLQDMLQMILSHTLIMRNRTCQDYCSTFY</sequence>
<organism evidence="3 4">
    <name type="scientific">Rhizopus delemar</name>
    <dbReference type="NCBI Taxonomy" id="936053"/>
    <lineage>
        <taxon>Eukaryota</taxon>
        <taxon>Fungi</taxon>
        <taxon>Fungi incertae sedis</taxon>
        <taxon>Mucoromycota</taxon>
        <taxon>Mucoromycotina</taxon>
        <taxon>Mucoromycetes</taxon>
        <taxon>Mucorales</taxon>
        <taxon>Mucorineae</taxon>
        <taxon>Rhizopodaceae</taxon>
        <taxon>Rhizopus</taxon>
    </lineage>
</organism>
<proteinExistence type="predicted"/>
<evidence type="ECO:0000313" key="4">
    <source>
        <dbReference type="Proteomes" id="UP000740926"/>
    </source>
</evidence>
<dbReference type="AlphaFoldDB" id="A0A9P6YSI0"/>
<evidence type="ECO:0000313" key="3">
    <source>
        <dbReference type="EMBL" id="KAG1563775.1"/>
    </source>
</evidence>
<dbReference type="EMBL" id="JAANIU010003103">
    <property type="protein sequence ID" value="KAG1563775.1"/>
    <property type="molecule type" value="Genomic_DNA"/>
</dbReference>
<gene>
    <name evidence="3" type="ORF">G6F50_011674</name>
</gene>
<name>A0A9P6YSI0_9FUNG</name>
<accession>A0A9P6YSI0</accession>